<evidence type="ECO:0000256" key="10">
    <source>
        <dbReference type="ARBA" id="ARBA00023970"/>
    </source>
</evidence>
<comment type="catalytic activity">
    <reaction evidence="9">
        <text>2'-deoxyinosine + phosphate = 2-deoxy-alpha-D-ribose 1-phosphate + hypoxanthine</text>
        <dbReference type="Rhea" id="RHEA:27750"/>
        <dbReference type="ChEBI" id="CHEBI:17368"/>
        <dbReference type="ChEBI" id="CHEBI:28997"/>
        <dbReference type="ChEBI" id="CHEBI:43474"/>
        <dbReference type="ChEBI" id="CHEBI:57259"/>
        <dbReference type="EC" id="2.4.2.1"/>
    </reaction>
</comment>
<dbReference type="GO" id="GO:0009116">
    <property type="term" value="P:nucleoside metabolic process"/>
    <property type="evidence" value="ECO:0007669"/>
    <property type="project" value="InterPro"/>
</dbReference>
<dbReference type="Pfam" id="PF01048">
    <property type="entry name" value="PNP_UDP_1"/>
    <property type="match status" value="1"/>
</dbReference>
<evidence type="ECO:0000256" key="5">
    <source>
        <dbReference type="ARBA" id="ARBA00022676"/>
    </source>
</evidence>
<comment type="similarity">
    <text evidence="2 11">Belongs to the PNP/MTAP phosphorylase family.</text>
</comment>
<dbReference type="EMBL" id="CAQQ02024631">
    <property type="status" value="NOT_ANNOTATED_CDS"/>
    <property type="molecule type" value="Genomic_DNA"/>
</dbReference>
<evidence type="ECO:0000256" key="12">
    <source>
        <dbReference type="PIRSR" id="PIRSR000477-2"/>
    </source>
</evidence>
<dbReference type="NCBIfam" id="NF006054">
    <property type="entry name" value="PRK08202.1"/>
    <property type="match status" value="1"/>
</dbReference>
<dbReference type="EnsemblMetazoa" id="MESCA001188-RA">
    <property type="protein sequence ID" value="MESCA001188-PA"/>
    <property type="gene ID" value="MESCA001188"/>
</dbReference>
<dbReference type="UniPathway" id="UPA00606"/>
<evidence type="ECO:0000256" key="11">
    <source>
        <dbReference type="PIRNR" id="PIRNR000477"/>
    </source>
</evidence>
<dbReference type="EC" id="2.4.2.1" evidence="3 11"/>
<dbReference type="PANTHER" id="PTHR11904">
    <property type="entry name" value="METHYLTHIOADENOSINE/PURINE NUCLEOSIDE PHOSPHORYLASE"/>
    <property type="match status" value="1"/>
</dbReference>
<feature type="binding site" evidence="12">
    <location>
        <position position="120"/>
    </location>
    <ligand>
        <name>phosphate</name>
        <dbReference type="ChEBI" id="CHEBI:43474"/>
    </ligand>
</feature>
<comment type="function">
    <text evidence="11">The purine nucleoside phosphorylases catalyze the phosphorolytic breakdown of the N-glycosidic bond in the beta-(deoxy)ribonucleoside molecules, with the formation of the corresponding free purine bases and pentose-1-phosphate.</text>
</comment>
<evidence type="ECO:0000313" key="15">
    <source>
        <dbReference type="Proteomes" id="UP000015102"/>
    </source>
</evidence>
<evidence type="ECO:0000256" key="7">
    <source>
        <dbReference type="ARBA" id="ARBA00023918"/>
    </source>
</evidence>
<evidence type="ECO:0000256" key="3">
    <source>
        <dbReference type="ARBA" id="ARBA00011886"/>
    </source>
</evidence>
<dbReference type="STRING" id="36166.T1GD09"/>
<evidence type="ECO:0000256" key="2">
    <source>
        <dbReference type="ARBA" id="ARBA00006751"/>
    </source>
</evidence>
<dbReference type="NCBIfam" id="TIGR01697">
    <property type="entry name" value="PNPH-PUNA-XAPA"/>
    <property type="match status" value="1"/>
</dbReference>
<organism evidence="14 15">
    <name type="scientific">Megaselia scalaris</name>
    <name type="common">Humpbacked fly</name>
    <name type="synonym">Phora scalaris</name>
    <dbReference type="NCBI Taxonomy" id="36166"/>
    <lineage>
        <taxon>Eukaryota</taxon>
        <taxon>Metazoa</taxon>
        <taxon>Ecdysozoa</taxon>
        <taxon>Arthropoda</taxon>
        <taxon>Hexapoda</taxon>
        <taxon>Insecta</taxon>
        <taxon>Pterygota</taxon>
        <taxon>Neoptera</taxon>
        <taxon>Endopterygota</taxon>
        <taxon>Diptera</taxon>
        <taxon>Brachycera</taxon>
        <taxon>Muscomorpha</taxon>
        <taxon>Platypezoidea</taxon>
        <taxon>Phoridae</taxon>
        <taxon>Megaseliini</taxon>
        <taxon>Megaselia</taxon>
    </lineage>
</organism>
<dbReference type="InterPro" id="IPR035994">
    <property type="entry name" value="Nucleoside_phosphorylase_sf"/>
</dbReference>
<dbReference type="HOGENOM" id="CLU_054456_1_2_1"/>
<feature type="binding site" evidence="12">
    <location>
        <position position="247"/>
    </location>
    <ligand>
        <name>a purine D-ribonucleoside</name>
        <dbReference type="ChEBI" id="CHEBI:142355"/>
    </ligand>
</feature>
<comment type="catalytic activity">
    <reaction evidence="8">
        <text>2'-deoxyguanosine + phosphate = 2-deoxy-alpha-D-ribose 1-phosphate + guanine</text>
        <dbReference type="Rhea" id="RHEA:27738"/>
        <dbReference type="ChEBI" id="CHEBI:16235"/>
        <dbReference type="ChEBI" id="CHEBI:17172"/>
        <dbReference type="ChEBI" id="CHEBI:43474"/>
        <dbReference type="ChEBI" id="CHEBI:57259"/>
        <dbReference type="EC" id="2.4.2.1"/>
    </reaction>
</comment>
<evidence type="ECO:0000256" key="6">
    <source>
        <dbReference type="ARBA" id="ARBA00022679"/>
    </source>
</evidence>
<dbReference type="FunFam" id="3.40.50.1580:FF:000004">
    <property type="entry name" value="Purine nucleoside phosphorylase"/>
    <property type="match status" value="1"/>
</dbReference>
<dbReference type="GO" id="GO:0047975">
    <property type="term" value="F:guanosine phosphorylase activity"/>
    <property type="evidence" value="ECO:0007669"/>
    <property type="project" value="RHEA"/>
</dbReference>
<dbReference type="Proteomes" id="UP000015102">
    <property type="component" value="Unassembled WGS sequence"/>
</dbReference>
<dbReference type="EMBL" id="CAQQ02024629">
    <property type="status" value="NOT_ANNOTATED_CDS"/>
    <property type="molecule type" value="Genomic_DNA"/>
</dbReference>
<evidence type="ECO:0000256" key="1">
    <source>
        <dbReference type="ARBA" id="ARBA00005058"/>
    </source>
</evidence>
<comment type="pathway">
    <text evidence="1 11">Purine metabolism; purine nucleoside salvage.</text>
</comment>
<dbReference type="OMA" id="EGVYAQF"/>
<keyword evidence="5 11" id="KW-0328">Glycosyltransferase</keyword>
<dbReference type="InterPro" id="IPR011270">
    <property type="entry name" value="Pur_Nuc_Pase_Ino/Guo-sp"/>
</dbReference>
<reference evidence="15" key="1">
    <citation type="submission" date="2013-02" db="EMBL/GenBank/DDBJ databases">
        <authorList>
            <person name="Hughes D."/>
        </authorList>
    </citation>
    <scope>NUCLEOTIDE SEQUENCE</scope>
    <source>
        <strain>Durham</strain>
        <strain evidence="15">NC isolate 2 -- Noor lab</strain>
    </source>
</reference>
<reference evidence="14" key="2">
    <citation type="submission" date="2015-06" db="UniProtKB">
        <authorList>
            <consortium name="EnsemblMetazoa"/>
        </authorList>
    </citation>
    <scope>IDENTIFICATION</scope>
</reference>
<dbReference type="InterPro" id="IPR011268">
    <property type="entry name" value="Purine_phosphorylase"/>
</dbReference>
<dbReference type="Gene3D" id="3.40.50.1580">
    <property type="entry name" value="Nucleoside phosphorylase domain"/>
    <property type="match status" value="1"/>
</dbReference>
<evidence type="ECO:0000259" key="13">
    <source>
        <dbReference type="Pfam" id="PF01048"/>
    </source>
</evidence>
<feature type="domain" description="Nucleoside phosphorylase" evidence="13">
    <location>
        <begin position="30"/>
        <end position="285"/>
    </location>
</feature>
<dbReference type="GO" id="GO:0004731">
    <property type="term" value="F:purine-nucleoside phosphorylase activity"/>
    <property type="evidence" value="ECO:0007669"/>
    <property type="project" value="UniProtKB-EC"/>
</dbReference>
<dbReference type="InterPro" id="IPR000845">
    <property type="entry name" value="Nucleoside_phosphorylase_d"/>
</dbReference>
<evidence type="ECO:0000313" key="14">
    <source>
        <dbReference type="EnsemblMetazoa" id="MESCA001188-PA"/>
    </source>
</evidence>
<feature type="binding site" evidence="12">
    <location>
        <position position="224"/>
    </location>
    <ligand>
        <name>phosphate</name>
        <dbReference type="ChEBI" id="CHEBI:43474"/>
    </ligand>
</feature>
<dbReference type="AlphaFoldDB" id="T1GD09"/>
<dbReference type="NCBIfam" id="TIGR01700">
    <property type="entry name" value="PNPH"/>
    <property type="match status" value="1"/>
</dbReference>
<dbReference type="EMBL" id="CAQQ02024630">
    <property type="status" value="NOT_ANNOTATED_CDS"/>
    <property type="molecule type" value="Genomic_DNA"/>
</dbReference>
<dbReference type="GO" id="GO:0005737">
    <property type="term" value="C:cytoplasm"/>
    <property type="evidence" value="ECO:0007669"/>
    <property type="project" value="TreeGrafter"/>
</dbReference>
<dbReference type="PIRSF" id="PIRSF000477">
    <property type="entry name" value="PurNPase"/>
    <property type="match status" value="1"/>
</dbReference>
<dbReference type="EMBL" id="CAQQ02024632">
    <property type="status" value="NOT_ANNOTATED_CDS"/>
    <property type="molecule type" value="Genomic_DNA"/>
</dbReference>
<evidence type="ECO:0000256" key="8">
    <source>
        <dbReference type="ARBA" id="ARBA00023929"/>
    </source>
</evidence>
<dbReference type="SUPFAM" id="SSF53167">
    <property type="entry name" value="Purine and uridine phosphorylases"/>
    <property type="match status" value="1"/>
</dbReference>
<feature type="binding site" evidence="12">
    <location>
        <begin position="88"/>
        <end position="90"/>
    </location>
    <ligand>
        <name>phosphate</name>
        <dbReference type="ChEBI" id="CHEBI:43474"/>
    </ligand>
</feature>
<keyword evidence="6 11" id="KW-0808">Transferase</keyword>
<proteinExistence type="inferred from homology"/>
<feature type="binding site" evidence="12">
    <location>
        <position position="68"/>
    </location>
    <ligand>
        <name>phosphate</name>
        <dbReference type="ChEBI" id="CHEBI:43474"/>
    </ligand>
</feature>
<sequence>MPEQTNICYTYEVCKQIADFLMQRTEFRPKIGIICGSGLGSLADQLTETDIIDYKDIPHFPVSTVEGHVGRLVFGYLGDTSVVAMQGRFHYYEGYDLAKCSMPVRVMKLIGCTNLIATNAAGGLNDKFKVGDIMIMRDHINIMGLSGIGPLIGPNDARFGPRFPPMANAYDSQYIKAAKEIAKNMNIEDDVKEGVYTCVGGPNYETVAEMRMLKMIGLDAVGMSTVHEAITARHCDMKVFAFSLITNICSLEYDDNEGENANHEEVITVAKDRQSVCAKFVTNMVKAISESIK</sequence>
<dbReference type="PANTHER" id="PTHR11904:SF9">
    <property type="entry name" value="PURINE NUCLEOSIDE PHOSPHORYLASE-RELATED"/>
    <property type="match status" value="1"/>
</dbReference>
<name>T1GD09_MEGSC</name>
<comment type="catalytic activity">
    <reaction evidence="7">
        <text>inosine + phosphate = alpha-D-ribose 1-phosphate + hypoxanthine</text>
        <dbReference type="Rhea" id="RHEA:27646"/>
        <dbReference type="ChEBI" id="CHEBI:17368"/>
        <dbReference type="ChEBI" id="CHEBI:17596"/>
        <dbReference type="ChEBI" id="CHEBI:43474"/>
        <dbReference type="ChEBI" id="CHEBI:57720"/>
        <dbReference type="EC" id="2.4.2.1"/>
    </reaction>
</comment>
<dbReference type="CDD" id="cd09009">
    <property type="entry name" value="PNP-EcPNPII_like"/>
    <property type="match status" value="1"/>
</dbReference>
<feature type="binding site" evidence="12">
    <location>
        <position position="205"/>
    </location>
    <ligand>
        <name>a purine D-ribonucleoside</name>
        <dbReference type="ChEBI" id="CHEBI:142355"/>
    </ligand>
</feature>
<evidence type="ECO:0000256" key="9">
    <source>
        <dbReference type="ARBA" id="ARBA00023950"/>
    </source>
</evidence>
<protein>
    <recommendedName>
        <fullName evidence="4 11">Purine nucleoside phosphorylase</fullName>
        <ecNumber evidence="3 11">2.4.2.1</ecNumber>
    </recommendedName>
    <alternativeName>
        <fullName evidence="11">Inosine-guanosine phosphorylase</fullName>
    </alternativeName>
</protein>
<feature type="binding site" evidence="12">
    <location>
        <position position="37"/>
    </location>
    <ligand>
        <name>phosphate</name>
        <dbReference type="ChEBI" id="CHEBI:43474"/>
    </ligand>
</feature>
<comment type="catalytic activity">
    <reaction evidence="10">
        <text>guanosine + phosphate = alpha-D-ribose 1-phosphate + guanine</text>
        <dbReference type="Rhea" id="RHEA:13233"/>
        <dbReference type="ChEBI" id="CHEBI:16235"/>
        <dbReference type="ChEBI" id="CHEBI:16750"/>
        <dbReference type="ChEBI" id="CHEBI:43474"/>
        <dbReference type="ChEBI" id="CHEBI:57720"/>
        <dbReference type="EC" id="2.4.2.1"/>
    </reaction>
</comment>
<evidence type="ECO:0000256" key="4">
    <source>
        <dbReference type="ARBA" id="ARBA00013834"/>
    </source>
</evidence>
<keyword evidence="15" id="KW-1185">Reference proteome</keyword>
<accession>T1GD09</accession>